<evidence type="ECO:0000313" key="3">
    <source>
        <dbReference type="Proteomes" id="UP001558652"/>
    </source>
</evidence>
<sequence length="169" mass="17997">FQGYTGGVAGVYSPLKIDLGGLVLGTIIGLGAVLIVPKILHIFSAPTHGYSPTGYKRNLGLTNDDLMSNITKVLSRIDETLSDNHIDSKECLQRAVCTYIQSASMPAIHFLNSTASNPIINFLVDGSKFKAAIIRGQSGESCSIAYPHCPFSKESLTVGLQGLISNNNI</sequence>
<evidence type="ECO:0000313" key="2">
    <source>
        <dbReference type="EMBL" id="KAL1110215.1"/>
    </source>
</evidence>
<dbReference type="AlphaFoldDB" id="A0ABD0XVE2"/>
<protein>
    <submittedName>
        <fullName evidence="2">Uncharacterized protein</fullName>
    </submittedName>
</protein>
<evidence type="ECO:0000256" key="1">
    <source>
        <dbReference type="SAM" id="Phobius"/>
    </source>
</evidence>
<keyword evidence="1" id="KW-1133">Transmembrane helix</keyword>
<proteinExistence type="predicted"/>
<dbReference type="EMBL" id="JBFDAA010000023">
    <property type="protein sequence ID" value="KAL1110215.1"/>
    <property type="molecule type" value="Genomic_DNA"/>
</dbReference>
<accession>A0ABD0XVE2</accession>
<dbReference type="InterPro" id="IPR006631">
    <property type="entry name" value="DM4_12"/>
</dbReference>
<reference evidence="2 3" key="1">
    <citation type="submission" date="2024-07" db="EMBL/GenBank/DDBJ databases">
        <title>Chromosome-level genome assembly of the water stick insect Ranatra chinensis (Heteroptera: Nepidae).</title>
        <authorList>
            <person name="Liu X."/>
        </authorList>
    </citation>
    <scope>NUCLEOTIDE SEQUENCE [LARGE SCALE GENOMIC DNA]</scope>
    <source>
        <strain evidence="2">Cailab_2021Rc</strain>
        <tissue evidence="2">Muscle</tissue>
    </source>
</reference>
<keyword evidence="1" id="KW-0472">Membrane</keyword>
<feature type="non-terminal residue" evidence="2">
    <location>
        <position position="1"/>
    </location>
</feature>
<name>A0ABD0XVE2_9HEMI</name>
<gene>
    <name evidence="2" type="ORF">AAG570_008292</name>
</gene>
<feature type="transmembrane region" description="Helical" evidence="1">
    <location>
        <begin position="20"/>
        <end position="40"/>
    </location>
</feature>
<comment type="caution">
    <text evidence="2">The sequence shown here is derived from an EMBL/GenBank/DDBJ whole genome shotgun (WGS) entry which is preliminary data.</text>
</comment>
<dbReference type="Pfam" id="PF07841">
    <property type="entry name" value="DM4_12"/>
    <property type="match status" value="1"/>
</dbReference>
<keyword evidence="3" id="KW-1185">Reference proteome</keyword>
<dbReference type="Proteomes" id="UP001558652">
    <property type="component" value="Unassembled WGS sequence"/>
</dbReference>
<keyword evidence="1" id="KW-0812">Transmembrane</keyword>
<organism evidence="2 3">
    <name type="scientific">Ranatra chinensis</name>
    <dbReference type="NCBI Taxonomy" id="642074"/>
    <lineage>
        <taxon>Eukaryota</taxon>
        <taxon>Metazoa</taxon>
        <taxon>Ecdysozoa</taxon>
        <taxon>Arthropoda</taxon>
        <taxon>Hexapoda</taxon>
        <taxon>Insecta</taxon>
        <taxon>Pterygota</taxon>
        <taxon>Neoptera</taxon>
        <taxon>Paraneoptera</taxon>
        <taxon>Hemiptera</taxon>
        <taxon>Heteroptera</taxon>
        <taxon>Panheteroptera</taxon>
        <taxon>Nepomorpha</taxon>
        <taxon>Nepidae</taxon>
        <taxon>Ranatrinae</taxon>
        <taxon>Ranatra</taxon>
    </lineage>
</organism>